<evidence type="ECO:0008006" key="4">
    <source>
        <dbReference type="Google" id="ProtNLM"/>
    </source>
</evidence>
<organism evidence="2 3">
    <name type="scientific">Cerrena zonata</name>
    <dbReference type="NCBI Taxonomy" id="2478898"/>
    <lineage>
        <taxon>Eukaryota</taxon>
        <taxon>Fungi</taxon>
        <taxon>Dikarya</taxon>
        <taxon>Basidiomycota</taxon>
        <taxon>Agaricomycotina</taxon>
        <taxon>Agaricomycetes</taxon>
        <taxon>Polyporales</taxon>
        <taxon>Cerrenaceae</taxon>
        <taxon>Cerrena</taxon>
    </lineage>
</organism>
<accession>A0AAW0G906</accession>
<keyword evidence="1" id="KW-1133">Transmembrane helix</keyword>
<feature type="transmembrane region" description="Helical" evidence="1">
    <location>
        <begin position="130"/>
        <end position="151"/>
    </location>
</feature>
<dbReference type="EMBL" id="JASBNA010000007">
    <property type="protein sequence ID" value="KAK7689895.1"/>
    <property type="molecule type" value="Genomic_DNA"/>
</dbReference>
<feature type="transmembrane region" description="Helical" evidence="1">
    <location>
        <begin position="226"/>
        <end position="247"/>
    </location>
</feature>
<proteinExistence type="predicted"/>
<dbReference type="AlphaFoldDB" id="A0AAW0G906"/>
<keyword evidence="3" id="KW-1185">Reference proteome</keyword>
<feature type="transmembrane region" description="Helical" evidence="1">
    <location>
        <begin position="98"/>
        <end position="118"/>
    </location>
</feature>
<comment type="caution">
    <text evidence="2">The sequence shown here is derived from an EMBL/GenBank/DDBJ whole genome shotgun (WGS) entry which is preliminary data.</text>
</comment>
<protein>
    <recommendedName>
        <fullName evidence="4">Transmembrane protein</fullName>
    </recommendedName>
</protein>
<sequence length="326" mass="36591">MNVSDPILNPNTPLAFVTAEEALGLTIALCLRSITVGAWCWDTVMSIAEEHRTFRKRRWRFPDYVYFLSRIASGVFVVVIFVYRVAPLENCQIILQSSLWLAAAALQLNSLLFLLRLCGIFHDCQRVKGVFVVLWLAELACSVLSSFSAYAKHVGPTKQCYTHSLTSFAPVGYIGVAVYDTLVFLTVSVKILRIDPALDWKSEVKLFFNNKHMSHVYRTLLRTGQLYYFATVCANIVLLAIMFSPTISPALRISTTCPNVLIQNSMACKVFRLLRLEAMDGNSQRTISHELPVRTQTPVTGVSATDVDNRTGKELDSCLYNPTYQV</sequence>
<evidence type="ECO:0000256" key="1">
    <source>
        <dbReference type="SAM" id="Phobius"/>
    </source>
</evidence>
<name>A0AAW0G906_9APHY</name>
<keyword evidence="1" id="KW-0472">Membrane</keyword>
<evidence type="ECO:0000313" key="3">
    <source>
        <dbReference type="Proteomes" id="UP001385951"/>
    </source>
</evidence>
<reference evidence="2 3" key="1">
    <citation type="submission" date="2022-09" db="EMBL/GenBank/DDBJ databases">
        <authorList>
            <person name="Palmer J.M."/>
        </authorList>
    </citation>
    <scope>NUCLEOTIDE SEQUENCE [LARGE SCALE GENOMIC DNA]</scope>
    <source>
        <strain evidence="2 3">DSM 7382</strain>
    </source>
</reference>
<feature type="transmembrane region" description="Helical" evidence="1">
    <location>
        <begin position="171"/>
        <end position="192"/>
    </location>
</feature>
<keyword evidence="1" id="KW-0812">Transmembrane</keyword>
<gene>
    <name evidence="2" type="ORF">QCA50_006534</name>
</gene>
<feature type="transmembrane region" description="Helical" evidence="1">
    <location>
        <begin position="64"/>
        <end position="86"/>
    </location>
</feature>
<dbReference type="Proteomes" id="UP001385951">
    <property type="component" value="Unassembled WGS sequence"/>
</dbReference>
<evidence type="ECO:0000313" key="2">
    <source>
        <dbReference type="EMBL" id="KAK7689895.1"/>
    </source>
</evidence>